<comment type="catalytic activity">
    <reaction evidence="11">
        <text>(S)-methylmalonyl-CoA + H(+) = propanoyl-CoA + CO2</text>
        <dbReference type="Rhea" id="RHEA:61340"/>
        <dbReference type="ChEBI" id="CHEBI:15378"/>
        <dbReference type="ChEBI" id="CHEBI:16526"/>
        <dbReference type="ChEBI" id="CHEBI:57327"/>
        <dbReference type="ChEBI" id="CHEBI:57392"/>
        <dbReference type="EC" id="4.1.1.94"/>
    </reaction>
    <physiologicalReaction direction="left-to-right" evidence="11">
        <dbReference type="Rhea" id="RHEA:61341"/>
    </physiologicalReaction>
</comment>
<reference evidence="15" key="1">
    <citation type="submission" date="2016-05" db="EMBL/GenBank/DDBJ databases">
        <authorList>
            <person name="Liu B."/>
            <person name="Wang J."/>
            <person name="Zhu Y."/>
            <person name="Liu G."/>
            <person name="Chen Q."/>
            <person name="Chen Z."/>
            <person name="Lan J."/>
            <person name="Che J."/>
            <person name="Ge C."/>
            <person name="Shi H."/>
            <person name="Pan Z."/>
            <person name="Liu X."/>
        </authorList>
    </citation>
    <scope>NUCLEOTIDE SEQUENCE [LARGE SCALE GENOMIC DNA]</scope>
    <source>
        <strain evidence="15">FJAT-27215</strain>
    </source>
</reference>
<keyword evidence="15" id="KW-1185">Reference proteome</keyword>
<evidence type="ECO:0000256" key="10">
    <source>
        <dbReference type="ARBA" id="ARBA00042182"/>
    </source>
</evidence>
<evidence type="ECO:0000256" key="12">
    <source>
        <dbReference type="ARBA" id="ARBA00056546"/>
    </source>
</evidence>
<evidence type="ECO:0000256" key="11">
    <source>
        <dbReference type="ARBA" id="ARBA00047446"/>
    </source>
</evidence>
<dbReference type="GO" id="GO:0004492">
    <property type="term" value="F:methyl/ethyl malonyl-CoA decarboxylase activity"/>
    <property type="evidence" value="ECO:0007669"/>
    <property type="project" value="UniProtKB-EC"/>
</dbReference>
<dbReference type="InterPro" id="IPR018376">
    <property type="entry name" value="Enoyl-CoA_hyd/isom_CS"/>
</dbReference>
<comment type="catalytic activity">
    <reaction evidence="5">
        <text>(2S)-ethylmalonyl-CoA + H(+) = butanoyl-CoA + CO2</text>
        <dbReference type="Rhea" id="RHEA:32131"/>
        <dbReference type="ChEBI" id="CHEBI:15378"/>
        <dbReference type="ChEBI" id="CHEBI:16526"/>
        <dbReference type="ChEBI" id="CHEBI:57371"/>
        <dbReference type="ChEBI" id="CHEBI:60909"/>
        <dbReference type="EC" id="4.1.1.94"/>
    </reaction>
    <physiologicalReaction direction="left-to-right" evidence="5">
        <dbReference type="Rhea" id="RHEA:32132"/>
    </physiologicalReaction>
</comment>
<keyword evidence="4" id="KW-0456">Lyase</keyword>
<gene>
    <name evidence="14" type="ORF">A8F95_13185</name>
</gene>
<comment type="caution">
    <text evidence="14">The sequence shown here is derived from an EMBL/GenBank/DDBJ whole genome shotgun (WGS) entry which is preliminary data.</text>
</comment>
<evidence type="ECO:0000256" key="9">
    <source>
        <dbReference type="ARBA" id="ARBA00042052"/>
    </source>
</evidence>
<dbReference type="SUPFAM" id="SSF52096">
    <property type="entry name" value="ClpP/crotonase"/>
    <property type="match status" value="1"/>
</dbReference>
<protein>
    <recommendedName>
        <fullName evidence="8">Ethylmalonyl-CoA decarboxylase</fullName>
        <ecNumber evidence="7">4.1.1.94</ecNumber>
    </recommendedName>
    <alternativeName>
        <fullName evidence="10">Enoyl-CoA hydratase domain-containing protein 1</fullName>
    </alternativeName>
    <alternativeName>
        <fullName evidence="9">Methylmalonyl-CoA decarboxylase</fullName>
    </alternativeName>
</protein>
<comment type="similarity">
    <text evidence="2 13">Belongs to the enoyl-CoA hydratase/isomerase family.</text>
</comment>
<dbReference type="Pfam" id="PF00378">
    <property type="entry name" value="ECH_1"/>
    <property type="match status" value="1"/>
</dbReference>
<evidence type="ECO:0000256" key="2">
    <source>
        <dbReference type="ARBA" id="ARBA00005254"/>
    </source>
</evidence>
<evidence type="ECO:0000256" key="13">
    <source>
        <dbReference type="RuleBase" id="RU003707"/>
    </source>
</evidence>
<dbReference type="GO" id="GO:0006635">
    <property type="term" value="P:fatty acid beta-oxidation"/>
    <property type="evidence" value="ECO:0007669"/>
    <property type="project" value="TreeGrafter"/>
</dbReference>
<evidence type="ECO:0000256" key="4">
    <source>
        <dbReference type="ARBA" id="ARBA00023239"/>
    </source>
</evidence>
<dbReference type="CDD" id="cd06558">
    <property type="entry name" value="crotonase-like"/>
    <property type="match status" value="1"/>
</dbReference>
<dbReference type="InterPro" id="IPR001753">
    <property type="entry name" value="Enoyl-CoA_hydra/iso"/>
</dbReference>
<evidence type="ECO:0000313" key="15">
    <source>
        <dbReference type="Proteomes" id="UP000092578"/>
    </source>
</evidence>
<evidence type="ECO:0000256" key="5">
    <source>
        <dbReference type="ARBA" id="ARBA00036343"/>
    </source>
</evidence>
<dbReference type="PANTHER" id="PTHR11941">
    <property type="entry name" value="ENOYL-COA HYDRATASE-RELATED"/>
    <property type="match status" value="1"/>
</dbReference>
<evidence type="ECO:0000256" key="8">
    <source>
        <dbReference type="ARBA" id="ARBA00039903"/>
    </source>
</evidence>
<name>A0A1B9AJB0_9BACI</name>
<accession>A0A1B9AJB0</accession>
<evidence type="ECO:0000256" key="3">
    <source>
        <dbReference type="ARBA" id="ARBA00022490"/>
    </source>
</evidence>
<keyword evidence="3" id="KW-0963">Cytoplasm</keyword>
<comment type="subcellular location">
    <subcellularLocation>
        <location evidence="1">Cytoplasm</location>
        <location evidence="1">Cytosol</location>
    </subcellularLocation>
</comment>
<organism evidence="14 15">
    <name type="scientific">Pseudobacillus wudalianchiensis</name>
    <dbReference type="NCBI Taxonomy" id="1743143"/>
    <lineage>
        <taxon>Bacteria</taxon>
        <taxon>Bacillati</taxon>
        <taxon>Bacillota</taxon>
        <taxon>Bacilli</taxon>
        <taxon>Bacillales</taxon>
        <taxon>Bacillaceae</taxon>
        <taxon>Pseudobacillus</taxon>
    </lineage>
</organism>
<sequence>MDYHIERLPSGLLLFKITRAEKRNAVNFEVMEGLQKAIDRAQSTDVRALVVTGEGEQAFCSGGDLSVFHALRTEEEAYSMLSKMGEILYNLAVLPKPTIALINGAAVGGGCEIATACDFRIAKIGAKLGFIQGSLAITTGWGGGTLLFERIQAPHALKLLSEASIYRAEQLDQIGFINQVVDEANEAEAEQFLEKELSIQSEVLSAYKQIQIRMWEVSRLHERMMQEVRECTVLWAKDEHHQAVDTFLNGKNNH</sequence>
<evidence type="ECO:0000256" key="6">
    <source>
        <dbReference type="ARBA" id="ARBA00036541"/>
    </source>
</evidence>
<dbReference type="AlphaFoldDB" id="A0A1B9AJB0"/>
<dbReference type="EMBL" id="MAYT01000028">
    <property type="protein sequence ID" value="OCA83923.1"/>
    <property type="molecule type" value="Genomic_DNA"/>
</dbReference>
<dbReference type="Proteomes" id="UP000092578">
    <property type="component" value="Unassembled WGS sequence"/>
</dbReference>
<evidence type="ECO:0000313" key="14">
    <source>
        <dbReference type="EMBL" id="OCA83923.1"/>
    </source>
</evidence>
<dbReference type="PROSITE" id="PS00166">
    <property type="entry name" value="ENOYL_COA_HYDRATASE"/>
    <property type="match status" value="1"/>
</dbReference>
<comment type="function">
    <text evidence="12">Decarboxylates ethylmalonyl-CoA, a potentially toxic metabolite, to form butyryl-CoA, suggesting it might be involved in metabolite proofreading. Acts preferentially on (S)-ethylmalonyl-CoA but also has some activity on the (R)-isomer. Also has methylmalonyl-CoA decarboxylase activity at lower level.</text>
</comment>
<evidence type="ECO:0000256" key="1">
    <source>
        <dbReference type="ARBA" id="ARBA00004514"/>
    </source>
</evidence>
<dbReference type="RefSeq" id="WP_065411552.1">
    <property type="nucleotide sequence ID" value="NZ_MAYT01000028.1"/>
</dbReference>
<dbReference type="Gene3D" id="3.90.226.10">
    <property type="entry name" value="2-enoyl-CoA Hydratase, Chain A, domain 1"/>
    <property type="match status" value="1"/>
</dbReference>
<comment type="catalytic activity">
    <reaction evidence="6">
        <text>(2R)-ethylmalonyl-CoA + H(+) = butanoyl-CoA + CO2</text>
        <dbReference type="Rhea" id="RHEA:59540"/>
        <dbReference type="ChEBI" id="CHEBI:15378"/>
        <dbReference type="ChEBI" id="CHEBI:16526"/>
        <dbReference type="ChEBI" id="CHEBI:57371"/>
        <dbReference type="ChEBI" id="CHEBI:85316"/>
        <dbReference type="EC" id="4.1.1.94"/>
    </reaction>
    <physiologicalReaction direction="left-to-right" evidence="6">
        <dbReference type="Rhea" id="RHEA:59541"/>
    </physiologicalReaction>
</comment>
<dbReference type="PANTHER" id="PTHR11941:SF27">
    <property type="entry name" value="ETHYLMALONYL-COA DECARBOXYLASE"/>
    <property type="match status" value="1"/>
</dbReference>
<dbReference type="GO" id="GO:0005829">
    <property type="term" value="C:cytosol"/>
    <property type="evidence" value="ECO:0007669"/>
    <property type="project" value="UniProtKB-SubCell"/>
</dbReference>
<dbReference type="InterPro" id="IPR029045">
    <property type="entry name" value="ClpP/crotonase-like_dom_sf"/>
</dbReference>
<dbReference type="EC" id="4.1.1.94" evidence="7"/>
<evidence type="ECO:0000256" key="7">
    <source>
        <dbReference type="ARBA" id="ARBA00038883"/>
    </source>
</evidence>
<proteinExistence type="inferred from homology"/>